<name>A0A0R3MFB9_9BRAD</name>
<dbReference type="InterPro" id="IPR024029">
    <property type="entry name" value="Pyridox_Oxase_FMN-dep"/>
</dbReference>
<dbReference type="NCBIfam" id="TIGR04025">
    <property type="entry name" value="PPOX_FMN_DR2398"/>
    <property type="match status" value="1"/>
</dbReference>
<evidence type="ECO:0000313" key="2">
    <source>
        <dbReference type="EMBL" id="KRR15968.1"/>
    </source>
</evidence>
<organism evidence="2 3">
    <name type="scientific">Bradyrhizobium jicamae</name>
    <dbReference type="NCBI Taxonomy" id="280332"/>
    <lineage>
        <taxon>Bacteria</taxon>
        <taxon>Pseudomonadati</taxon>
        <taxon>Pseudomonadota</taxon>
        <taxon>Alphaproteobacteria</taxon>
        <taxon>Hyphomicrobiales</taxon>
        <taxon>Nitrobacteraceae</taxon>
        <taxon>Bradyrhizobium</taxon>
    </lineage>
</organism>
<dbReference type="PANTHER" id="PTHR42815:SF2">
    <property type="entry name" value="FAD-BINDING, PUTATIVE (AFU_ORTHOLOGUE AFUA_6G07600)-RELATED"/>
    <property type="match status" value="1"/>
</dbReference>
<dbReference type="Pfam" id="PF01243">
    <property type="entry name" value="PNPOx_N"/>
    <property type="match status" value="1"/>
</dbReference>
<protein>
    <recommendedName>
        <fullName evidence="1">Pyridoxamine 5'-phosphate oxidase N-terminal domain-containing protein</fullName>
    </recommendedName>
</protein>
<keyword evidence="3" id="KW-1185">Reference proteome</keyword>
<accession>A0A0R3MFB9</accession>
<dbReference type="SUPFAM" id="SSF50475">
    <property type="entry name" value="FMN-binding split barrel"/>
    <property type="match status" value="1"/>
</dbReference>
<dbReference type="EMBL" id="LLXZ01000001">
    <property type="protein sequence ID" value="KRR15968.1"/>
    <property type="molecule type" value="Genomic_DNA"/>
</dbReference>
<gene>
    <name evidence="2" type="ORF">CQ12_28865</name>
</gene>
<reference evidence="2 3" key="1">
    <citation type="submission" date="2014-03" db="EMBL/GenBank/DDBJ databases">
        <title>Bradyrhizobium valentinum sp. nov., isolated from effective nodules of Lupinus mariae-josephae, a lupine endemic of basic-lime soils in Eastern Spain.</title>
        <authorList>
            <person name="Duran D."/>
            <person name="Rey L."/>
            <person name="Navarro A."/>
            <person name="Busquets A."/>
            <person name="Imperial J."/>
            <person name="Ruiz-Argueso T."/>
        </authorList>
    </citation>
    <scope>NUCLEOTIDE SEQUENCE [LARGE SCALE GENOMIC DNA]</scope>
    <source>
        <strain evidence="2 3">PAC68</strain>
    </source>
</reference>
<comment type="caution">
    <text evidence="2">The sequence shown here is derived from an EMBL/GenBank/DDBJ whole genome shotgun (WGS) entry which is preliminary data.</text>
</comment>
<dbReference type="OrthoDB" id="9790331at2"/>
<dbReference type="PANTHER" id="PTHR42815">
    <property type="entry name" value="FAD-BINDING, PUTATIVE (AFU_ORTHOLOGUE AFUA_6G07600)-RELATED"/>
    <property type="match status" value="1"/>
</dbReference>
<dbReference type="RefSeq" id="WP_057833324.1">
    <property type="nucleotide sequence ID" value="NZ_LLXZ01000001.1"/>
</dbReference>
<dbReference type="InterPro" id="IPR011576">
    <property type="entry name" value="Pyridox_Oxase_N"/>
</dbReference>
<dbReference type="InterPro" id="IPR012349">
    <property type="entry name" value="Split_barrel_FMN-bd"/>
</dbReference>
<feature type="domain" description="Pyridoxamine 5'-phosphate oxidase N-terminal" evidence="1">
    <location>
        <begin position="29"/>
        <end position="150"/>
    </location>
</feature>
<evidence type="ECO:0000259" key="1">
    <source>
        <dbReference type="Pfam" id="PF01243"/>
    </source>
</evidence>
<dbReference type="Proteomes" id="UP000050863">
    <property type="component" value="Unassembled WGS sequence"/>
</dbReference>
<proteinExistence type="predicted"/>
<dbReference type="STRING" id="280332.CQ12_28865"/>
<dbReference type="Gene3D" id="2.30.110.10">
    <property type="entry name" value="Electron Transport, Fmn-binding Protein, Chain A"/>
    <property type="match status" value="1"/>
</dbReference>
<sequence>MSQVKTVEQLRGILPEPRETTRAKILPFLDEQAIDFLRTCPFGLMATAGRDGPIEVSPKGDEPGFAHVENDRTVLLPERAGNNLAFGLQNIIETGRIGMIFLRPRTGETLRLSGRAEMFDDAELLAALGKSGRPALLAIRIHIERSYFHCARSVIRSHLWEPEHWPEAKRISFGKIFAARTGGDEDQAAKIDAFVEQGYTTNLWSNG</sequence>
<dbReference type="AlphaFoldDB" id="A0A0R3MFB9"/>
<evidence type="ECO:0000313" key="3">
    <source>
        <dbReference type="Proteomes" id="UP000050863"/>
    </source>
</evidence>